<feature type="region of interest" description="Disordered" evidence="1">
    <location>
        <begin position="568"/>
        <end position="630"/>
    </location>
</feature>
<reference evidence="2 3" key="1">
    <citation type="journal article" date="2011" name="Proc. Natl. Acad. Sci. U.S.A.">
        <title>Genome and transcriptome analyses of the mountain pine beetle-fungal symbiont Grosmannia clavigera, a lodgepole pine pathogen.</title>
        <authorList>
            <person name="DiGuistini S."/>
            <person name="Wang Y."/>
            <person name="Liao N.Y."/>
            <person name="Taylor G."/>
            <person name="Tanguay P."/>
            <person name="Feau N."/>
            <person name="Henrissat B."/>
            <person name="Chan S.K."/>
            <person name="Hesse-Orce U."/>
            <person name="Alamouti S.M."/>
            <person name="Tsui C.K.M."/>
            <person name="Docking R.T."/>
            <person name="Levasseur A."/>
            <person name="Haridas S."/>
            <person name="Robertson G."/>
            <person name="Birol I."/>
            <person name="Holt R.A."/>
            <person name="Marra M.A."/>
            <person name="Hamelin R.C."/>
            <person name="Hirst M."/>
            <person name="Jones S.J.M."/>
            <person name="Bohlmann J."/>
            <person name="Breuil C."/>
        </authorList>
    </citation>
    <scope>NUCLEOTIDE SEQUENCE [LARGE SCALE GENOMIC DNA]</scope>
    <source>
        <strain evidence="3">kw1407 / UAMH 11150</strain>
    </source>
</reference>
<feature type="compositionally biased region" description="Basic and acidic residues" evidence="1">
    <location>
        <begin position="436"/>
        <end position="450"/>
    </location>
</feature>
<feature type="compositionally biased region" description="Low complexity" evidence="1">
    <location>
        <begin position="115"/>
        <end position="131"/>
    </location>
</feature>
<feature type="region of interest" description="Disordered" evidence="1">
    <location>
        <begin position="836"/>
        <end position="881"/>
    </location>
</feature>
<feature type="compositionally biased region" description="Basic residues" evidence="1">
    <location>
        <begin position="14"/>
        <end position="27"/>
    </location>
</feature>
<feature type="compositionally biased region" description="Low complexity" evidence="1">
    <location>
        <begin position="207"/>
        <end position="216"/>
    </location>
</feature>
<dbReference type="STRING" id="655863.F0XMD9"/>
<dbReference type="EMBL" id="GL629794">
    <property type="protein sequence ID" value="EFX01277.1"/>
    <property type="molecule type" value="Genomic_DNA"/>
</dbReference>
<evidence type="ECO:0000313" key="2">
    <source>
        <dbReference type="EMBL" id="EFX01277.1"/>
    </source>
</evidence>
<feature type="region of interest" description="Disordered" evidence="1">
    <location>
        <begin position="368"/>
        <end position="463"/>
    </location>
</feature>
<organism evidence="3">
    <name type="scientific">Grosmannia clavigera (strain kw1407 / UAMH 11150)</name>
    <name type="common">Blue stain fungus</name>
    <name type="synonym">Graphiocladiella clavigera</name>
    <dbReference type="NCBI Taxonomy" id="655863"/>
    <lineage>
        <taxon>Eukaryota</taxon>
        <taxon>Fungi</taxon>
        <taxon>Dikarya</taxon>
        <taxon>Ascomycota</taxon>
        <taxon>Pezizomycotina</taxon>
        <taxon>Sordariomycetes</taxon>
        <taxon>Sordariomycetidae</taxon>
        <taxon>Ophiostomatales</taxon>
        <taxon>Ophiostomataceae</taxon>
        <taxon>Leptographium</taxon>
    </lineage>
</organism>
<dbReference type="eggNOG" id="ENOG502QVZH">
    <property type="taxonomic scope" value="Eukaryota"/>
</dbReference>
<evidence type="ECO:0000313" key="3">
    <source>
        <dbReference type="Proteomes" id="UP000007796"/>
    </source>
</evidence>
<dbReference type="OrthoDB" id="5382952at2759"/>
<dbReference type="GeneID" id="25979628"/>
<dbReference type="RefSeq" id="XP_014170759.1">
    <property type="nucleotide sequence ID" value="XM_014315284.1"/>
</dbReference>
<sequence length="1487" mass="159834">MDFSNGPIWARTARPNRHRGHLSKPHNRSRENGSTSSIPLPFSSDRGLTQSPAELRVANKAEVASSHPATIYPELDRYRHVQPPSGIAGNQSGRQHPDFLFRLATEGLPPPPTPYSSGPSSLASGISGSPSTRFSESPGPGSYSRDTTPTSMSSYSPGVVTSTRTLAASKVRQNSRGRAGSFGTEVAGDIGGCAGTSAHPLSAIRESLNSSSSSSNGTVRDGDKKSTRPKKKRLSPLPPSPPPRKSSQGFRMPTDTDKVSLAKPTLQERPTVAPRPSVSSQIRKPAKATASSNPTSLPKPPPSGKSQIATASRPVPSRSATQPAPPTRPSRDGTPDLHSHFRFPIPVIHSSLATARSSDRRGSIGMALSSQTSTTLAKRHQRSTSILSFRDQRAQSPARPPTIRDRTANRSSMSISGAVPGPNSASGSANVSVRVARQDSRLSDSEDTGRKTRTPSPSVSTFRTRFPLFGRRTKPALVVNVTAAAEPKEKPPRRGPAAGTGHEGYGRLGASRRRSNSAGTLSRGVSASQDNQGNAQVQDPFLRDRLSPVIISGGEVVLNKNTSLELSRTDSNTSFSFSRPSLDLPNTSQVSLSSSEDRSALWPSAMSRDGRLASSPQLSNHRPSDSSDSEVLIRPTLAFRRSVQLLHAPSESQIHLPAPIVTRESPPGVSSSVTSLDTGILSDDSTIGSRSVIERGLKESVPVNVKAAPKKLTKRARSPRKWNMFGRSQSQPASLKKRAESSSTVTVTVEAASSVREKKPVAFYTMIDSSEQEDGDTDMEHVLREAHALQSPTPKPLDEQTGLVLENSTVSKEDLLLPPPPPPLISILPEQQMVPHEDQTIQQPQPQLISSPQAPSEHGSPSTFLQTSTAQSERPSRLQQVGRIPKVVSARQEQSSPWSFSRPFNRASIQVPASLEIIPRAISAKDTPLLESSLQVNPASDSTEFLAFPPRHNSGTTTTSRSSGVLTFADSTAIVPDPSAPLYEDEVWDEYDDLLGEDETAKIPLSPSSSHGLPFHLEGSVPLSVKAIARQIKLEDEGLESPTVVIHPRTEVAGEVTRQYARPTITSSVWGFDMAAQLHEAINGWGEPPSGQLPPTPFSVSEFVSGYGDRSSGLNEEDKAAGPRRSSVSSERSGPQKPRNSDGSVYSQVSEDNSPTAQVNLRVGSMTVSKWLTFGHVLFSPARDDMVPAVSPPNGHSVLVVDGLGNDDWSFYAAETYPAATFFNMSPRAPLPAGHGNGATTFPMSPSNHHQIQYMSHADKFPFASEIFTTVVYRFPRAAPESHYRNIISEARRVLQPGGYIELSILDLDMNNMGSRTRRAVRQMKEQIHLQTPDVHLGSAADAILRLLGSKGYTDIKSCRVGVPAAKAIPRSSSEISVNGTARPRSAGKRKKDNRSLSEMISDQSPVADESITNMVARVGRWWHGKCYGDIAAAAKSPSGSIDSNGSVKTDMWTDRAVLAECEAWGTNLKLMACYARVPDTKRVASI</sequence>
<feature type="compositionally biased region" description="Polar residues" evidence="1">
    <location>
        <begin position="454"/>
        <end position="463"/>
    </location>
</feature>
<feature type="compositionally biased region" description="Low complexity" evidence="1">
    <location>
        <begin position="840"/>
        <end position="856"/>
    </location>
</feature>
<gene>
    <name evidence="2" type="ORF">CMQ_6219</name>
</gene>
<evidence type="ECO:0008006" key="4">
    <source>
        <dbReference type="Google" id="ProtNLM"/>
    </source>
</evidence>
<feature type="compositionally biased region" description="Polar residues" evidence="1">
    <location>
        <begin position="859"/>
        <end position="879"/>
    </location>
</feature>
<feature type="region of interest" description="Disordered" evidence="1">
    <location>
        <begin position="206"/>
        <end position="341"/>
    </location>
</feature>
<feature type="compositionally biased region" description="Polar residues" evidence="1">
    <location>
        <begin position="144"/>
        <end position="176"/>
    </location>
</feature>
<feature type="compositionally biased region" description="Polar residues" evidence="1">
    <location>
        <begin position="568"/>
        <end position="594"/>
    </location>
</feature>
<evidence type="ECO:0000256" key="1">
    <source>
        <dbReference type="SAM" id="MobiDB-lite"/>
    </source>
</evidence>
<feature type="region of interest" description="Disordered" evidence="1">
    <location>
        <begin position="1"/>
        <end position="190"/>
    </location>
</feature>
<dbReference type="HOGENOM" id="CLU_002714_1_0_1"/>
<protein>
    <recommendedName>
        <fullName evidence="4">Methyltransferase type 11 domain-containing protein</fullName>
    </recommendedName>
</protein>
<feature type="region of interest" description="Disordered" evidence="1">
    <location>
        <begin position="1372"/>
        <end position="1404"/>
    </location>
</feature>
<accession>F0XMD9</accession>
<feature type="region of interest" description="Disordered" evidence="1">
    <location>
        <begin position="1083"/>
        <end position="1157"/>
    </location>
</feature>
<dbReference type="Proteomes" id="UP000007796">
    <property type="component" value="Unassembled WGS sequence"/>
</dbReference>
<feature type="compositionally biased region" description="Polar residues" evidence="1">
    <location>
        <begin position="1141"/>
        <end position="1157"/>
    </location>
</feature>
<feature type="region of interest" description="Disordered" evidence="1">
    <location>
        <begin position="482"/>
        <end position="540"/>
    </location>
</feature>
<feature type="compositionally biased region" description="Polar residues" evidence="1">
    <location>
        <begin position="516"/>
        <end position="537"/>
    </location>
</feature>
<name>F0XMD9_GROCL</name>
<feature type="compositionally biased region" description="Basic and acidic residues" evidence="1">
    <location>
        <begin position="329"/>
        <end position="339"/>
    </location>
</feature>
<proteinExistence type="predicted"/>
<dbReference type="InParanoid" id="F0XMD9"/>
<keyword evidence="3" id="KW-1185">Reference proteome</keyword>